<dbReference type="OrthoDB" id="2436667at2759"/>
<dbReference type="GO" id="GO:0002181">
    <property type="term" value="P:cytoplasmic translation"/>
    <property type="evidence" value="ECO:0007669"/>
    <property type="project" value="TreeGrafter"/>
</dbReference>
<keyword evidence="3" id="KW-0687">Ribonucleoprotein</keyword>
<dbReference type="GO" id="GO:0003723">
    <property type="term" value="F:RNA binding"/>
    <property type="evidence" value="ECO:0007669"/>
    <property type="project" value="TreeGrafter"/>
</dbReference>
<dbReference type="GO" id="GO:0022625">
    <property type="term" value="C:cytosolic large ribosomal subunit"/>
    <property type="evidence" value="ECO:0007669"/>
    <property type="project" value="TreeGrafter"/>
</dbReference>
<keyword evidence="2" id="KW-0689">Ribosomal protein</keyword>
<dbReference type="PANTHER" id="PTHR10715">
    <property type="entry name" value="60S RIBOSOMAL PROTEIN L6"/>
    <property type="match status" value="1"/>
</dbReference>
<dbReference type="Gene3D" id="2.30.30.30">
    <property type="match status" value="1"/>
</dbReference>
<sequence>MKNTKTNNRLLHHSLADKKVIKKKKSVCRIPKLRSSLKPGVICIILAGRYAGKRVVFLKQLEDTIVVTGPFKINGVPLRRINPSYVIACSGVTIDVSSLDLSKFTKEYFSRSSKSKKRLKKDVTEENLFDEKKEKQLDSSRILDQKAVDDPIIDSIVKVPNLTKYLSSSFSLSKGDLPHLMKF</sequence>
<comment type="similarity">
    <text evidence="1">Belongs to the eukaryotic ribosomal protein eL6 family.</text>
</comment>
<dbReference type="PANTHER" id="PTHR10715:SF0">
    <property type="entry name" value="LARGE RIBOSOMAL SUBUNIT PROTEIN EL6"/>
    <property type="match status" value="1"/>
</dbReference>
<dbReference type="InterPro" id="IPR008991">
    <property type="entry name" value="Translation_prot_SH3-like_sf"/>
</dbReference>
<dbReference type="AlphaFoldDB" id="A0A899G6I9"/>
<accession>A0A899G6I9</accession>
<keyword evidence="5" id="KW-1185">Reference proteome</keyword>
<dbReference type="EMBL" id="CP054532">
    <property type="protein sequence ID" value="QSL64197.1"/>
    <property type="molecule type" value="Genomic_DNA"/>
</dbReference>
<dbReference type="CDD" id="cd13156">
    <property type="entry name" value="KOW_RPL6"/>
    <property type="match status" value="1"/>
</dbReference>
<dbReference type="SUPFAM" id="SSF50104">
    <property type="entry name" value="Translation proteins SH3-like domain"/>
    <property type="match status" value="1"/>
</dbReference>
<dbReference type="Pfam" id="PF01159">
    <property type="entry name" value="Ribosomal_L6e"/>
    <property type="match status" value="1"/>
</dbReference>
<organism evidence="4 5">
    <name type="scientific">Pneumocystis wakefieldiae</name>
    <dbReference type="NCBI Taxonomy" id="38082"/>
    <lineage>
        <taxon>Eukaryota</taxon>
        <taxon>Fungi</taxon>
        <taxon>Dikarya</taxon>
        <taxon>Ascomycota</taxon>
        <taxon>Taphrinomycotina</taxon>
        <taxon>Pneumocystomycetes</taxon>
        <taxon>Pneumocystaceae</taxon>
        <taxon>Pneumocystis</taxon>
    </lineage>
</organism>
<evidence type="ECO:0008006" key="6">
    <source>
        <dbReference type="Google" id="ProtNLM"/>
    </source>
</evidence>
<dbReference type="GO" id="GO:0003735">
    <property type="term" value="F:structural constituent of ribosome"/>
    <property type="evidence" value="ECO:0007669"/>
    <property type="project" value="InterPro"/>
</dbReference>
<dbReference type="GO" id="GO:0000027">
    <property type="term" value="P:ribosomal large subunit assembly"/>
    <property type="evidence" value="ECO:0007669"/>
    <property type="project" value="TreeGrafter"/>
</dbReference>
<evidence type="ECO:0000313" key="5">
    <source>
        <dbReference type="Proteomes" id="UP000663699"/>
    </source>
</evidence>
<evidence type="ECO:0000313" key="4">
    <source>
        <dbReference type="EMBL" id="QSL64197.1"/>
    </source>
</evidence>
<protein>
    <recommendedName>
        <fullName evidence="6">60S ribosomal protein L6</fullName>
    </recommendedName>
</protein>
<evidence type="ECO:0000256" key="1">
    <source>
        <dbReference type="ARBA" id="ARBA00010592"/>
    </source>
</evidence>
<dbReference type="InterPro" id="IPR000915">
    <property type="entry name" value="60S_ribosomal_eL6"/>
</dbReference>
<name>A0A899G6I9_9ASCO</name>
<evidence type="ECO:0000256" key="2">
    <source>
        <dbReference type="ARBA" id="ARBA00022980"/>
    </source>
</evidence>
<dbReference type="InterPro" id="IPR014722">
    <property type="entry name" value="Rib_uL2_dom2"/>
</dbReference>
<dbReference type="InterPro" id="IPR041997">
    <property type="entry name" value="Ribosomal_eL6_KOW"/>
</dbReference>
<proteinExistence type="inferred from homology"/>
<reference evidence="4" key="1">
    <citation type="submission" date="2020-06" db="EMBL/GenBank/DDBJ databases">
        <title>Genomes of multiple members of Pneumocystis genus reveal paths to human pathogen Pneumocystis jirovecii.</title>
        <authorList>
            <person name="Cisse O.H."/>
            <person name="Ma L."/>
            <person name="Dekker J."/>
            <person name="Khil P."/>
            <person name="Jo J."/>
            <person name="Brenchley J."/>
            <person name="Blair R."/>
            <person name="Pahar B."/>
            <person name="Chabe M."/>
            <person name="Van Rompay K.A."/>
            <person name="Keesler R."/>
            <person name="Sukura A."/>
            <person name="Hirsch V."/>
            <person name="Kutty G."/>
            <person name="Liu Y."/>
            <person name="Peng L."/>
            <person name="Chen J."/>
            <person name="Song J."/>
            <person name="Weissenbacher-Lang C."/>
            <person name="Xu J."/>
            <person name="Upham N.S."/>
            <person name="Stajich J.E."/>
            <person name="Cuomo C.A."/>
            <person name="Cushion M.T."/>
            <person name="Kovacs J.A."/>
        </authorList>
    </citation>
    <scope>NUCLEOTIDE SEQUENCE</scope>
    <source>
        <strain evidence="4">2A</strain>
    </source>
</reference>
<evidence type="ECO:0000256" key="3">
    <source>
        <dbReference type="ARBA" id="ARBA00023274"/>
    </source>
</evidence>
<gene>
    <name evidence="4" type="ORF">MERGE_000352</name>
</gene>
<dbReference type="Proteomes" id="UP000663699">
    <property type="component" value="Chromosome 1"/>
</dbReference>